<dbReference type="RefSeq" id="WP_033530490.1">
    <property type="nucleotide sequence ID" value="NZ_JAVRFJ010000053.1"/>
</dbReference>
<dbReference type="InterPro" id="IPR046172">
    <property type="entry name" value="DUF6174"/>
</dbReference>
<comment type="caution">
    <text evidence="2">The sequence shown here is derived from an EMBL/GenBank/DDBJ whole genome shotgun (WGS) entry which is preliminary data.</text>
</comment>
<protein>
    <submittedName>
        <fullName evidence="2">DUF6174 domain-containing protein</fullName>
    </submittedName>
</protein>
<feature type="chain" id="PRO_5046629084" evidence="1">
    <location>
        <begin position="32"/>
        <end position="162"/>
    </location>
</feature>
<dbReference type="Proteomes" id="UP001180737">
    <property type="component" value="Unassembled WGS sequence"/>
</dbReference>
<dbReference type="EMBL" id="JAVRFJ010000053">
    <property type="protein sequence ID" value="MDT0573583.1"/>
    <property type="molecule type" value="Genomic_DNA"/>
</dbReference>
<organism evidence="2 3">
    <name type="scientific">Streptomyces gottesmaniae</name>
    <dbReference type="NCBI Taxonomy" id="3075518"/>
    <lineage>
        <taxon>Bacteria</taxon>
        <taxon>Bacillati</taxon>
        <taxon>Actinomycetota</taxon>
        <taxon>Actinomycetes</taxon>
        <taxon>Kitasatosporales</taxon>
        <taxon>Streptomycetaceae</taxon>
        <taxon>Streptomyces</taxon>
    </lineage>
</organism>
<proteinExistence type="predicted"/>
<evidence type="ECO:0000313" key="2">
    <source>
        <dbReference type="EMBL" id="MDT0573583.1"/>
    </source>
</evidence>
<dbReference type="Pfam" id="PF19671">
    <property type="entry name" value="DUF6174"/>
    <property type="match status" value="1"/>
</dbReference>
<evidence type="ECO:0000256" key="1">
    <source>
        <dbReference type="SAM" id="SignalP"/>
    </source>
</evidence>
<keyword evidence="1" id="KW-0732">Signal</keyword>
<feature type="signal peptide" evidence="1">
    <location>
        <begin position="1"/>
        <end position="31"/>
    </location>
</feature>
<name>A0ABU2ZAF7_9ACTN</name>
<evidence type="ECO:0000313" key="3">
    <source>
        <dbReference type="Proteomes" id="UP001180737"/>
    </source>
</evidence>
<keyword evidence="3" id="KW-1185">Reference proteome</keyword>
<gene>
    <name evidence="2" type="ORF">RM704_40135</name>
</gene>
<sequence>MPTTTAVRLRPRALSTVATAGALMCAISAISAISGCAEESPATTKPSALAWKEPAAYTYTLRSTEGERPLIGTFRVTVRDGKVVKAVGLDDSGRRVVDRTPSHIPTIADLLKEAEAAREDGADKVDVSYAADGRPLTLAMDWDEDAIDDEAAYALSDYEELG</sequence>
<accession>A0ABU2ZAF7</accession>
<reference evidence="2" key="1">
    <citation type="submission" date="2024-05" db="EMBL/GenBank/DDBJ databases">
        <title>30 novel species of actinomycetes from the DSMZ collection.</title>
        <authorList>
            <person name="Nouioui I."/>
        </authorList>
    </citation>
    <scope>NUCLEOTIDE SEQUENCE</scope>
    <source>
        <strain evidence="2">DSM 3412</strain>
    </source>
</reference>